<organism evidence="4 5">
    <name type="scientific">Mesorhizobium calcicola</name>
    <dbReference type="NCBI Taxonomy" id="1300310"/>
    <lineage>
        <taxon>Bacteria</taxon>
        <taxon>Pseudomonadati</taxon>
        <taxon>Pseudomonadota</taxon>
        <taxon>Alphaproteobacteria</taxon>
        <taxon>Hyphomicrobiales</taxon>
        <taxon>Phyllobacteriaceae</taxon>
        <taxon>Mesorhizobium</taxon>
    </lineage>
</organism>
<comment type="caution">
    <text evidence="4">The sequence shown here is derived from an EMBL/GenBank/DDBJ whole genome shotgun (WGS) entry which is preliminary data.</text>
</comment>
<evidence type="ECO:0000313" key="4">
    <source>
        <dbReference type="EMBL" id="MFD2053657.1"/>
    </source>
</evidence>
<feature type="compositionally biased region" description="Basic residues" evidence="1">
    <location>
        <begin position="1"/>
        <end position="12"/>
    </location>
</feature>
<dbReference type="SMART" id="SM00318">
    <property type="entry name" value="SNc"/>
    <property type="match status" value="1"/>
</dbReference>
<dbReference type="PANTHER" id="PTHR12302:SF26">
    <property type="entry name" value="BLR1266 PROTEIN"/>
    <property type="match status" value="1"/>
</dbReference>
<feature type="region of interest" description="Disordered" evidence="1">
    <location>
        <begin position="1"/>
        <end position="21"/>
    </location>
</feature>
<feature type="transmembrane region" description="Helical" evidence="2">
    <location>
        <begin position="30"/>
        <end position="50"/>
    </location>
</feature>
<dbReference type="PROSITE" id="PS50830">
    <property type="entry name" value="TNASE_3"/>
    <property type="match status" value="1"/>
</dbReference>
<evidence type="ECO:0000256" key="1">
    <source>
        <dbReference type="SAM" id="MobiDB-lite"/>
    </source>
</evidence>
<dbReference type="InterPro" id="IPR035437">
    <property type="entry name" value="SNase_OB-fold_sf"/>
</dbReference>
<reference evidence="5" key="1">
    <citation type="journal article" date="2019" name="Int. J. Syst. Evol. Microbiol.">
        <title>The Global Catalogue of Microorganisms (GCM) 10K type strain sequencing project: providing services to taxonomists for standard genome sequencing and annotation.</title>
        <authorList>
            <consortium name="The Broad Institute Genomics Platform"/>
            <consortium name="The Broad Institute Genome Sequencing Center for Infectious Disease"/>
            <person name="Wu L."/>
            <person name="Ma J."/>
        </authorList>
    </citation>
    <scope>NUCLEOTIDE SEQUENCE [LARGE SCALE GENOMIC DNA]</scope>
    <source>
        <strain evidence="5">CGMCC 1.16226</strain>
    </source>
</reference>
<evidence type="ECO:0000259" key="3">
    <source>
        <dbReference type="PROSITE" id="PS50830"/>
    </source>
</evidence>
<proteinExistence type="predicted"/>
<dbReference type="EMBL" id="JBHUGY010000019">
    <property type="protein sequence ID" value="MFD2053657.1"/>
    <property type="molecule type" value="Genomic_DNA"/>
</dbReference>
<name>A0ABW4WE56_9HYPH</name>
<dbReference type="RefSeq" id="WP_095081706.1">
    <property type="nucleotide sequence ID" value="NZ_JBHUGY010000019.1"/>
</dbReference>
<keyword evidence="2" id="KW-1133">Transmembrane helix</keyword>
<dbReference type="Pfam" id="PF00565">
    <property type="entry name" value="SNase"/>
    <property type="match status" value="1"/>
</dbReference>
<evidence type="ECO:0000256" key="2">
    <source>
        <dbReference type="SAM" id="Phobius"/>
    </source>
</evidence>
<keyword evidence="2" id="KW-0472">Membrane</keyword>
<sequence length="283" mass="30857">MDHRVRLKRRREARSVTRCSRQHSKGSGRWTVAAALAVAGIAGYFGWSFVSRNSPEIVSYAQGKASSDQEDLVGRASVIDGDTIEIHGKRIRFNGIDAPESSQTCADGNGKAYRCGAKAAEAVDQFLAASSPTRCVFVARDRYGRFVGNCFRADGESVQAALVRDGWALDWPRYSNGAYADLQAAAKAEGKGIWIGAFERPWEWRADRRNGKAATAPIVPLVGVSSGSDGCNIKGNINSSGERIYHVPGQEHYDRTQITLSKGERWFCSEAEALAAGWRPALR</sequence>
<accession>A0ABW4WE56</accession>
<gene>
    <name evidence="4" type="ORF">ACFSQT_11320</name>
</gene>
<dbReference type="PANTHER" id="PTHR12302">
    <property type="entry name" value="EBNA2 BINDING PROTEIN P100"/>
    <property type="match status" value="1"/>
</dbReference>
<keyword evidence="2" id="KW-0812">Transmembrane</keyword>
<dbReference type="SUPFAM" id="SSF50199">
    <property type="entry name" value="Staphylococcal nuclease"/>
    <property type="match status" value="1"/>
</dbReference>
<dbReference type="Proteomes" id="UP001597349">
    <property type="component" value="Unassembled WGS sequence"/>
</dbReference>
<keyword evidence="5" id="KW-1185">Reference proteome</keyword>
<feature type="domain" description="TNase-like" evidence="3">
    <location>
        <begin position="78"/>
        <end position="196"/>
    </location>
</feature>
<dbReference type="InterPro" id="IPR016071">
    <property type="entry name" value="Staphylococal_nuclease_OB-fold"/>
</dbReference>
<dbReference type="Gene3D" id="2.40.50.90">
    <property type="match status" value="1"/>
</dbReference>
<evidence type="ECO:0000313" key="5">
    <source>
        <dbReference type="Proteomes" id="UP001597349"/>
    </source>
</evidence>
<protein>
    <submittedName>
        <fullName evidence="4">Thermonuclease family protein</fullName>
    </submittedName>
</protein>